<dbReference type="AlphaFoldDB" id="A6USI1"/>
<dbReference type="OrthoDB" id="56770at2157"/>
<evidence type="ECO:0000313" key="2">
    <source>
        <dbReference type="EMBL" id="ABR55453.1"/>
    </source>
</evidence>
<feature type="transmembrane region" description="Helical" evidence="1">
    <location>
        <begin position="381"/>
        <end position="398"/>
    </location>
</feature>
<keyword evidence="1" id="KW-0812">Transmembrane</keyword>
<keyword evidence="1" id="KW-1133">Transmembrane helix</keyword>
<dbReference type="PANTHER" id="PTHR35902:SF3">
    <property type="entry name" value="NPCBM-ASSOCIATED, NEW3 DOMAIN OF ALPHA-GALACTOSIDASE"/>
    <property type="match status" value="1"/>
</dbReference>
<dbReference type="GeneID" id="5325749"/>
<keyword evidence="1" id="KW-0472">Membrane</keyword>
<reference evidence="2" key="1">
    <citation type="submission" date="2007-06" db="EMBL/GenBank/DDBJ databases">
        <title>Complete sequence of Methanococcus vannielii SB.</title>
        <authorList>
            <consortium name="US DOE Joint Genome Institute"/>
            <person name="Copeland A."/>
            <person name="Lucas S."/>
            <person name="Lapidus A."/>
            <person name="Barry K."/>
            <person name="Glavina del Rio T."/>
            <person name="Dalin E."/>
            <person name="Tice H."/>
            <person name="Pitluck S."/>
            <person name="Chain P."/>
            <person name="Malfatti S."/>
            <person name="Shin M."/>
            <person name="Vergez L."/>
            <person name="Schmutz J."/>
            <person name="Larimer F."/>
            <person name="Land M."/>
            <person name="Hauser L."/>
            <person name="Kyrpides N."/>
            <person name="Anderson I."/>
            <person name="Sieprawska-Lupa M."/>
            <person name="Whitman W.B."/>
            <person name="Richardson P."/>
        </authorList>
    </citation>
    <scope>NUCLEOTIDE SEQUENCE [LARGE SCALE GENOMIC DNA]</scope>
    <source>
        <strain evidence="2">SB</strain>
    </source>
</reference>
<dbReference type="Proteomes" id="UP000001107">
    <property type="component" value="Chromosome"/>
</dbReference>
<organism evidence="2 3">
    <name type="scientific">Methanococcus vannielii (strain ATCC 35089 / DSM 1224 / JCM 13029 / OCM 148 / SB)</name>
    <dbReference type="NCBI Taxonomy" id="406327"/>
    <lineage>
        <taxon>Archaea</taxon>
        <taxon>Methanobacteriati</taxon>
        <taxon>Methanobacteriota</taxon>
        <taxon>Methanomada group</taxon>
        <taxon>Methanococci</taxon>
        <taxon>Methanococcales</taxon>
        <taxon>Methanococcaceae</taxon>
        <taxon>Methanococcus</taxon>
    </lineage>
</organism>
<dbReference type="KEGG" id="mvn:Mevan_1561"/>
<sequence length="412" mass="46828">MKMLVKSGLLLLLITIITNSFALAIDNPQYAIDNAKLGDTNPQIIHPGDYVNIWIKITNDDYDKQLKDIRVEINPHYPFELKQVNPKIGTAEISHLNEGESDIVYFKLYVKEDAQSNDYRIDVKVIATEYESKGDLKEKTKEITKVFYLPIYGIAKFEIDLNSNNPINPSESENLDIIFKNQGTGTAKYLTVNLKGSDSLGVVGPTTFYLESLRAKTQKSINVDAYVIPNTPDGIYSLNAEISWIGEDGLEYNSDIPINLKVKTTVFDTQPFMYLDGIKRISGGQEVTVAIANRGTSKLRHSVLEIDGVTELNDNYIRYLGDLDEDDSDSGIYELYVFGDSKVNLTAKLTYFDDYRNEYVIIQNFELDPKNSQFVSEGPNYMIFGLFALVLVVVYLIYKRWKKKNRNLDEDE</sequence>
<gene>
    <name evidence="2" type="ordered locus">Mevan_1561</name>
</gene>
<accession>A6USI1</accession>
<dbReference type="RefSeq" id="WP_012066367.1">
    <property type="nucleotide sequence ID" value="NC_009634.1"/>
</dbReference>
<dbReference type="PANTHER" id="PTHR35902">
    <property type="entry name" value="S-LAYER DOMAIN-LIKE PROTEIN-RELATED"/>
    <property type="match status" value="1"/>
</dbReference>
<evidence type="ECO:0000313" key="3">
    <source>
        <dbReference type="Proteomes" id="UP000001107"/>
    </source>
</evidence>
<dbReference type="EMBL" id="CP000742">
    <property type="protein sequence ID" value="ABR55453.1"/>
    <property type="molecule type" value="Genomic_DNA"/>
</dbReference>
<dbReference type="HOGENOM" id="CLU_036466_0_0_2"/>
<protein>
    <recommendedName>
        <fullName evidence="4">S-layer domain-like protein</fullName>
    </recommendedName>
</protein>
<name>A6USI1_METVS</name>
<evidence type="ECO:0008006" key="4">
    <source>
        <dbReference type="Google" id="ProtNLM"/>
    </source>
</evidence>
<dbReference type="eggNOG" id="arCOG02080">
    <property type="taxonomic scope" value="Archaea"/>
</dbReference>
<evidence type="ECO:0000256" key="1">
    <source>
        <dbReference type="SAM" id="Phobius"/>
    </source>
</evidence>
<keyword evidence="3" id="KW-1185">Reference proteome</keyword>
<proteinExistence type="predicted"/>
<dbReference type="STRING" id="406327.Mevan_1561"/>